<dbReference type="Proteomes" id="UP000758856">
    <property type="component" value="Unassembled WGS sequence"/>
</dbReference>
<dbReference type="InterPro" id="IPR036869">
    <property type="entry name" value="J_dom_sf"/>
</dbReference>
<dbReference type="InterPro" id="IPR001623">
    <property type="entry name" value="DnaJ_domain"/>
</dbReference>
<dbReference type="PROSITE" id="PS50076">
    <property type="entry name" value="DNAJ_2"/>
    <property type="match status" value="1"/>
</dbReference>
<evidence type="ECO:0000313" key="3">
    <source>
        <dbReference type="EMBL" id="GLK54638.1"/>
    </source>
</evidence>
<accession>A0A9W6IR48</accession>
<dbReference type="PRINTS" id="PR00625">
    <property type="entry name" value="JDOMAIN"/>
</dbReference>
<dbReference type="Pfam" id="PF00226">
    <property type="entry name" value="DnaJ"/>
    <property type="match status" value="1"/>
</dbReference>
<dbReference type="EMBL" id="BSFF01000001">
    <property type="protein sequence ID" value="GLK54638.1"/>
    <property type="molecule type" value="Genomic_DNA"/>
</dbReference>
<organism evidence="3 6">
    <name type="scientific">Methylopila capsulata</name>
    <dbReference type="NCBI Taxonomy" id="61654"/>
    <lineage>
        <taxon>Bacteria</taxon>
        <taxon>Pseudomonadati</taxon>
        <taxon>Pseudomonadota</taxon>
        <taxon>Alphaproteobacteria</taxon>
        <taxon>Hyphomicrobiales</taxon>
        <taxon>Methylopilaceae</taxon>
        <taxon>Methylopila</taxon>
    </lineage>
</organism>
<evidence type="ECO:0000313" key="5">
    <source>
        <dbReference type="Proteomes" id="UP000758856"/>
    </source>
</evidence>
<keyword evidence="5" id="KW-1185">Reference proteome</keyword>
<reference evidence="4 5" key="2">
    <citation type="submission" date="2021-01" db="EMBL/GenBank/DDBJ databases">
        <title>Genomic Encyclopedia of Type Strains, Phase IV (KMG-IV): sequencing the most valuable type-strain genomes for metagenomic binning, comparative biology and taxonomic classification.</title>
        <authorList>
            <person name="Goeker M."/>
        </authorList>
    </citation>
    <scope>NUCLEOTIDE SEQUENCE [LARGE SCALE GENOMIC DNA]</scope>
    <source>
        <strain evidence="4 5">DSM 6130</strain>
    </source>
</reference>
<dbReference type="EMBL" id="JAFBCY010000002">
    <property type="protein sequence ID" value="MBM7851580.1"/>
    <property type="molecule type" value="Genomic_DNA"/>
</dbReference>
<dbReference type="Gene3D" id="1.10.287.110">
    <property type="entry name" value="DnaJ domain"/>
    <property type="match status" value="1"/>
</dbReference>
<evidence type="ECO:0000256" key="1">
    <source>
        <dbReference type="SAM" id="MobiDB-lite"/>
    </source>
</evidence>
<dbReference type="SMART" id="SM00271">
    <property type="entry name" value="DnaJ"/>
    <property type="match status" value="1"/>
</dbReference>
<dbReference type="AlphaFoldDB" id="A0A9W6IR48"/>
<dbReference type="RefSeq" id="WP_020187514.1">
    <property type="nucleotide sequence ID" value="NZ_BSFF01000001.1"/>
</dbReference>
<evidence type="ECO:0000313" key="4">
    <source>
        <dbReference type="EMBL" id="MBM7851580.1"/>
    </source>
</evidence>
<reference evidence="3" key="1">
    <citation type="journal article" date="2014" name="Int. J. Syst. Evol. Microbiol.">
        <title>Complete genome sequence of Corynebacterium casei LMG S-19264T (=DSM 44701T), isolated from a smear-ripened cheese.</title>
        <authorList>
            <consortium name="US DOE Joint Genome Institute (JGI-PGF)"/>
            <person name="Walter F."/>
            <person name="Albersmeier A."/>
            <person name="Kalinowski J."/>
            <person name="Ruckert C."/>
        </authorList>
    </citation>
    <scope>NUCLEOTIDE SEQUENCE</scope>
    <source>
        <strain evidence="3">VKM B-1606</strain>
    </source>
</reference>
<sequence>MKLDSPWFDRIRVARGESRPQPQVARCDHPGCREPGVHRAPKGRDRENEYWRFCLAHVRAYNQNYNFFSGMSDEAVMAYQKDSQTGHRPTWTMGQNAAAGATPEARAKAERARGGKNRGWASGFAFDDAFHMFDEDGPSGAPQKPERELKNVERKSLEALNLGASASGEEIKARYKELVKRLHPDANGGDRSTEDKLREIIQAYNYLRSAGFC</sequence>
<evidence type="ECO:0000259" key="2">
    <source>
        <dbReference type="PROSITE" id="PS50076"/>
    </source>
</evidence>
<proteinExistence type="predicted"/>
<reference evidence="3" key="3">
    <citation type="submission" date="2023-01" db="EMBL/GenBank/DDBJ databases">
        <authorList>
            <person name="Sun Q."/>
            <person name="Evtushenko L."/>
        </authorList>
    </citation>
    <scope>NUCLEOTIDE SEQUENCE</scope>
    <source>
        <strain evidence="3">VKM B-1606</strain>
    </source>
</reference>
<dbReference type="Proteomes" id="UP001143400">
    <property type="component" value="Unassembled WGS sequence"/>
</dbReference>
<dbReference type="CDD" id="cd06257">
    <property type="entry name" value="DnaJ"/>
    <property type="match status" value="1"/>
</dbReference>
<dbReference type="SUPFAM" id="SSF46565">
    <property type="entry name" value="Chaperone J-domain"/>
    <property type="match status" value="1"/>
</dbReference>
<comment type="caution">
    <text evidence="3">The sequence shown here is derived from an EMBL/GenBank/DDBJ whole genome shotgun (WGS) entry which is preliminary data.</text>
</comment>
<feature type="region of interest" description="Disordered" evidence="1">
    <location>
        <begin position="16"/>
        <end position="43"/>
    </location>
</feature>
<feature type="domain" description="J" evidence="2">
    <location>
        <begin position="155"/>
        <end position="212"/>
    </location>
</feature>
<protein>
    <submittedName>
        <fullName evidence="3">Molecular chaperone DnaJ</fullName>
    </submittedName>
</protein>
<feature type="compositionally biased region" description="Basic and acidic residues" evidence="1">
    <location>
        <begin position="26"/>
        <end position="43"/>
    </location>
</feature>
<evidence type="ECO:0000313" key="6">
    <source>
        <dbReference type="Proteomes" id="UP001143400"/>
    </source>
</evidence>
<gene>
    <name evidence="3" type="ORF">GCM10008170_06570</name>
    <name evidence="4" type="ORF">JOD31_001805</name>
</gene>
<name>A0A9W6IR48_9HYPH</name>